<evidence type="ECO:0000256" key="1">
    <source>
        <dbReference type="SAM" id="Coils"/>
    </source>
</evidence>
<feature type="compositionally biased region" description="Polar residues" evidence="2">
    <location>
        <begin position="280"/>
        <end position="297"/>
    </location>
</feature>
<keyword evidence="4" id="KW-1185">Reference proteome</keyword>
<dbReference type="AlphaFoldDB" id="A0AAU9JKX6"/>
<protein>
    <submittedName>
        <fullName evidence="3">Uncharacterized protein</fullName>
    </submittedName>
</protein>
<evidence type="ECO:0000313" key="4">
    <source>
        <dbReference type="Proteomes" id="UP001162131"/>
    </source>
</evidence>
<evidence type="ECO:0000313" key="3">
    <source>
        <dbReference type="EMBL" id="CAG9328530.1"/>
    </source>
</evidence>
<organism evidence="3 4">
    <name type="scientific">Blepharisma stoltei</name>
    <dbReference type="NCBI Taxonomy" id="1481888"/>
    <lineage>
        <taxon>Eukaryota</taxon>
        <taxon>Sar</taxon>
        <taxon>Alveolata</taxon>
        <taxon>Ciliophora</taxon>
        <taxon>Postciliodesmatophora</taxon>
        <taxon>Heterotrichea</taxon>
        <taxon>Heterotrichida</taxon>
        <taxon>Blepharismidae</taxon>
        <taxon>Blepharisma</taxon>
    </lineage>
</organism>
<keyword evidence="1" id="KW-0175">Coiled coil</keyword>
<dbReference type="Proteomes" id="UP001162131">
    <property type="component" value="Unassembled WGS sequence"/>
</dbReference>
<proteinExistence type="predicted"/>
<dbReference type="EMBL" id="CAJZBQ010000046">
    <property type="protein sequence ID" value="CAG9328530.1"/>
    <property type="molecule type" value="Genomic_DNA"/>
</dbReference>
<name>A0AAU9JKX6_9CILI</name>
<feature type="coiled-coil region" evidence="1">
    <location>
        <begin position="119"/>
        <end position="153"/>
    </location>
</feature>
<dbReference type="PANTHER" id="PTHR37028">
    <property type="entry name" value="UNNAMED PRODUCT-RELATED"/>
    <property type="match status" value="1"/>
</dbReference>
<evidence type="ECO:0000256" key="2">
    <source>
        <dbReference type="SAM" id="MobiDB-lite"/>
    </source>
</evidence>
<reference evidence="3" key="1">
    <citation type="submission" date="2021-09" db="EMBL/GenBank/DDBJ databases">
        <authorList>
            <consortium name="AG Swart"/>
            <person name="Singh M."/>
            <person name="Singh A."/>
            <person name="Seah K."/>
            <person name="Emmerich C."/>
        </authorList>
    </citation>
    <scope>NUCLEOTIDE SEQUENCE</scope>
    <source>
        <strain evidence="3">ATCC30299</strain>
    </source>
</reference>
<gene>
    <name evidence="3" type="ORF">BSTOLATCC_MIC46527</name>
</gene>
<comment type="caution">
    <text evidence="3">The sequence shown here is derived from an EMBL/GenBank/DDBJ whole genome shotgun (WGS) entry which is preliminary data.</text>
</comment>
<accession>A0AAU9JKX6</accession>
<feature type="region of interest" description="Disordered" evidence="2">
    <location>
        <begin position="280"/>
        <end position="314"/>
    </location>
</feature>
<dbReference type="PANTHER" id="PTHR37028:SF4">
    <property type="entry name" value="ALMS MOTIF DOMAIN-CONTAINING PROTEIN"/>
    <property type="match status" value="1"/>
</dbReference>
<sequence>MEDFETDAVRSIMSKIYMSMQESDEDAPFHTEVSVLEKPNESTLESIKIDTSQKPAKKVKAEDFVKTTYMRMQNSTKKSQDVLNKVKKQIDKERAEALKGAPNINHKSKKMIGQAVPLQQRISEVILEKERKLEELKEKLNQEREEVLKKDLTFKPQIHGRTDKPRSATEFFKYNEDWANMKAVKEAIKKEELDEKVTQTLKFHPEINQNSEKIMQDMGENRPPEVRLLERYQVTQNKIKAKQEVIEYKFSPEINKKTKQLARAQSAGDVFTRLFTAAESQGTTAGTPRGTKTNGTGFSPEVKTISKPEQPEIQKANIEQLFELNS</sequence>